<name>A0AAV9HYF4_9PEZI</name>
<accession>A0AAV9HYF4</accession>
<keyword evidence="3" id="KW-1185">Reference proteome</keyword>
<sequence>MRPISHLVGLCCVALAAGTNAQETKPEGCPTTELACHDIMNSSQCIANAVDSQQAPTKAALVACVEHEGTASSLPGAAKFCRCPGCHTPAINAVISELFPPPCG</sequence>
<evidence type="ECO:0000256" key="1">
    <source>
        <dbReference type="SAM" id="SignalP"/>
    </source>
</evidence>
<feature type="signal peptide" evidence="1">
    <location>
        <begin position="1"/>
        <end position="21"/>
    </location>
</feature>
<comment type="caution">
    <text evidence="2">The sequence shown here is derived from an EMBL/GenBank/DDBJ whole genome shotgun (WGS) entry which is preliminary data.</text>
</comment>
<reference evidence="2" key="2">
    <citation type="submission" date="2023-06" db="EMBL/GenBank/DDBJ databases">
        <authorList>
            <consortium name="Lawrence Berkeley National Laboratory"/>
            <person name="Mondo S.J."/>
            <person name="Hensen N."/>
            <person name="Bonometti L."/>
            <person name="Westerberg I."/>
            <person name="Brannstrom I.O."/>
            <person name="Guillou S."/>
            <person name="Cros-Aarteil S."/>
            <person name="Calhoun S."/>
            <person name="Haridas S."/>
            <person name="Kuo A."/>
            <person name="Pangilinan J."/>
            <person name="Riley R."/>
            <person name="Labutti K."/>
            <person name="Andreopoulos B."/>
            <person name="Lipzen A."/>
            <person name="Chen C."/>
            <person name="Yanf M."/>
            <person name="Daum C."/>
            <person name="Ng V."/>
            <person name="Clum A."/>
            <person name="Steindorff A."/>
            <person name="Ohm R."/>
            <person name="Martin F."/>
            <person name="Silar P."/>
            <person name="Natvig D."/>
            <person name="Lalanne C."/>
            <person name="Gautier V."/>
            <person name="Ament-Velasquez S.L."/>
            <person name="Kruys A."/>
            <person name="Hutchinson M.I."/>
            <person name="Powell A.J."/>
            <person name="Barry K."/>
            <person name="Miller A.N."/>
            <person name="Grigoriev I.V."/>
            <person name="Debuchy R."/>
            <person name="Gladieux P."/>
            <person name="Thoren M.H."/>
            <person name="Johannesson H."/>
        </authorList>
    </citation>
    <scope>NUCLEOTIDE SEQUENCE</scope>
    <source>
        <strain evidence="2">PSN324</strain>
    </source>
</reference>
<proteinExistence type="predicted"/>
<reference evidence="2" key="1">
    <citation type="journal article" date="2023" name="Mol. Phylogenet. Evol.">
        <title>Genome-scale phylogeny and comparative genomics of the fungal order Sordariales.</title>
        <authorList>
            <person name="Hensen N."/>
            <person name="Bonometti L."/>
            <person name="Westerberg I."/>
            <person name="Brannstrom I.O."/>
            <person name="Guillou S."/>
            <person name="Cros-Aarteil S."/>
            <person name="Calhoun S."/>
            <person name="Haridas S."/>
            <person name="Kuo A."/>
            <person name="Mondo S."/>
            <person name="Pangilinan J."/>
            <person name="Riley R."/>
            <person name="LaButti K."/>
            <person name="Andreopoulos B."/>
            <person name="Lipzen A."/>
            <person name="Chen C."/>
            <person name="Yan M."/>
            <person name="Daum C."/>
            <person name="Ng V."/>
            <person name="Clum A."/>
            <person name="Steindorff A."/>
            <person name="Ohm R.A."/>
            <person name="Martin F."/>
            <person name="Silar P."/>
            <person name="Natvig D.O."/>
            <person name="Lalanne C."/>
            <person name="Gautier V."/>
            <person name="Ament-Velasquez S.L."/>
            <person name="Kruys A."/>
            <person name="Hutchinson M.I."/>
            <person name="Powell A.J."/>
            <person name="Barry K."/>
            <person name="Miller A.N."/>
            <person name="Grigoriev I.V."/>
            <person name="Debuchy R."/>
            <person name="Gladieux P."/>
            <person name="Hiltunen Thoren M."/>
            <person name="Johannesson H."/>
        </authorList>
    </citation>
    <scope>NUCLEOTIDE SEQUENCE</scope>
    <source>
        <strain evidence="2">PSN324</strain>
    </source>
</reference>
<organism evidence="2 3">
    <name type="scientific">Cladorrhinum samala</name>
    <dbReference type="NCBI Taxonomy" id="585594"/>
    <lineage>
        <taxon>Eukaryota</taxon>
        <taxon>Fungi</taxon>
        <taxon>Dikarya</taxon>
        <taxon>Ascomycota</taxon>
        <taxon>Pezizomycotina</taxon>
        <taxon>Sordariomycetes</taxon>
        <taxon>Sordariomycetidae</taxon>
        <taxon>Sordariales</taxon>
        <taxon>Podosporaceae</taxon>
        <taxon>Cladorrhinum</taxon>
    </lineage>
</organism>
<evidence type="ECO:0000313" key="2">
    <source>
        <dbReference type="EMBL" id="KAK4464709.1"/>
    </source>
</evidence>
<gene>
    <name evidence="2" type="ORF">QBC42DRAFT_294955</name>
</gene>
<dbReference type="AlphaFoldDB" id="A0AAV9HYF4"/>
<evidence type="ECO:0000313" key="3">
    <source>
        <dbReference type="Proteomes" id="UP001321749"/>
    </source>
</evidence>
<protein>
    <submittedName>
        <fullName evidence="2">Uncharacterized protein</fullName>
    </submittedName>
</protein>
<feature type="chain" id="PRO_5043620035" evidence="1">
    <location>
        <begin position="22"/>
        <end position="104"/>
    </location>
</feature>
<dbReference type="Proteomes" id="UP001321749">
    <property type="component" value="Unassembled WGS sequence"/>
</dbReference>
<dbReference type="EMBL" id="MU864946">
    <property type="protein sequence ID" value="KAK4464709.1"/>
    <property type="molecule type" value="Genomic_DNA"/>
</dbReference>
<keyword evidence="1" id="KW-0732">Signal</keyword>